<name>A0ABM4DBA5_HYDVU</name>
<reference evidence="3" key="1">
    <citation type="submission" date="2025-08" db="UniProtKB">
        <authorList>
            <consortium name="RefSeq"/>
        </authorList>
    </citation>
    <scope>IDENTIFICATION</scope>
</reference>
<protein>
    <submittedName>
        <fullName evidence="3">Uncharacterized protein LOC136089525</fullName>
    </submittedName>
</protein>
<dbReference type="RefSeq" id="XP_065671647.1">
    <property type="nucleotide sequence ID" value="XM_065815575.1"/>
</dbReference>
<dbReference type="Pfam" id="PF21738">
    <property type="entry name" value="DJR-like_dom"/>
    <property type="match status" value="1"/>
</dbReference>
<keyword evidence="2" id="KW-1185">Reference proteome</keyword>
<dbReference type="Proteomes" id="UP001652625">
    <property type="component" value="Chromosome 13"/>
</dbReference>
<dbReference type="GeneID" id="136089525"/>
<organism evidence="2 3">
    <name type="scientific">Hydra vulgaris</name>
    <name type="common">Hydra</name>
    <name type="synonym">Hydra attenuata</name>
    <dbReference type="NCBI Taxonomy" id="6087"/>
    <lineage>
        <taxon>Eukaryota</taxon>
        <taxon>Metazoa</taxon>
        <taxon>Cnidaria</taxon>
        <taxon>Hydrozoa</taxon>
        <taxon>Hydroidolina</taxon>
        <taxon>Anthoathecata</taxon>
        <taxon>Aplanulata</taxon>
        <taxon>Hydridae</taxon>
        <taxon>Hydra</taxon>
    </lineage>
</organism>
<accession>A0ABM4DBA5</accession>
<evidence type="ECO:0000313" key="2">
    <source>
        <dbReference type="Proteomes" id="UP001652625"/>
    </source>
</evidence>
<proteinExistence type="predicted"/>
<feature type="domain" description="Double jelly roll-like" evidence="1">
    <location>
        <begin position="106"/>
        <end position="275"/>
    </location>
</feature>
<gene>
    <name evidence="3" type="primary">LOC136089525</name>
</gene>
<dbReference type="InterPro" id="IPR049512">
    <property type="entry name" value="DJR-like_dom"/>
</dbReference>
<evidence type="ECO:0000259" key="1">
    <source>
        <dbReference type="Pfam" id="PF21738"/>
    </source>
</evidence>
<dbReference type="PANTHER" id="PTHR36159">
    <property type="entry name" value="PROTEIN CBG23766"/>
    <property type="match status" value="1"/>
</dbReference>
<dbReference type="PANTHER" id="PTHR36159:SF1">
    <property type="entry name" value="RETROVIRUS-RELATED POL POLYPROTEIN FROM TRANSPOSON 412-LIKE PROTEIN"/>
    <property type="match status" value="1"/>
</dbReference>
<sequence>MTISEVLNFTEIPTVDEGIERFEFHEYESVARTNLNIFGEIRINVEQQDFFTLPSEVFLLFEGRFLKADGTAYANADAVSLTNNDSSATAVLAENTGCSVRQAYIIQKPTTKRTFLFTIPLKYIFGFCDDCNKVIYGFKHTQTLVRKSNYDAIFRLAAAGKGNLDKISLFEPHMTPSDIERINLYKTIKSKVTITVTFRARQYYTISVPQSTTFSWILSVKTSPEKPRYIIVGFRTNNDGDQELNPSIFDHCDLKNMYIMFNQERYPAIDYSSSFPNQ</sequence>
<evidence type="ECO:0000313" key="3">
    <source>
        <dbReference type="RefSeq" id="XP_065671647.1"/>
    </source>
</evidence>